<keyword evidence="1" id="KW-0812">Transmembrane</keyword>
<evidence type="ECO:0000313" key="3">
    <source>
        <dbReference type="Proteomes" id="UP001391051"/>
    </source>
</evidence>
<name>A0ABR1PX09_9PEZI</name>
<dbReference type="EMBL" id="JAQQWE010000009">
    <property type="protein sequence ID" value="KAK7941544.1"/>
    <property type="molecule type" value="Genomic_DNA"/>
</dbReference>
<accession>A0ABR1PX09</accession>
<keyword evidence="3" id="KW-1185">Reference proteome</keyword>
<sequence length="69" mass="8114">MESNARWYMLAVAIVAYYATLVFYRLCLDPLARFPGPKLAAISRWYEAYYDLFLGGKYTFKIAEPYHPH</sequence>
<organism evidence="2 3">
    <name type="scientific">Apiospora aurea</name>
    <dbReference type="NCBI Taxonomy" id="335848"/>
    <lineage>
        <taxon>Eukaryota</taxon>
        <taxon>Fungi</taxon>
        <taxon>Dikarya</taxon>
        <taxon>Ascomycota</taxon>
        <taxon>Pezizomycotina</taxon>
        <taxon>Sordariomycetes</taxon>
        <taxon>Xylariomycetidae</taxon>
        <taxon>Amphisphaeriales</taxon>
        <taxon>Apiosporaceae</taxon>
        <taxon>Apiospora</taxon>
    </lineage>
</organism>
<evidence type="ECO:0000256" key="1">
    <source>
        <dbReference type="SAM" id="Phobius"/>
    </source>
</evidence>
<gene>
    <name evidence="2" type="ORF">PG986_013931</name>
</gene>
<dbReference type="GeneID" id="92083215"/>
<evidence type="ECO:0000313" key="2">
    <source>
        <dbReference type="EMBL" id="KAK7941544.1"/>
    </source>
</evidence>
<comment type="caution">
    <text evidence="2">The sequence shown here is derived from an EMBL/GenBank/DDBJ whole genome shotgun (WGS) entry which is preliminary data.</text>
</comment>
<protein>
    <submittedName>
        <fullName evidence="2">Uncharacterized protein</fullName>
    </submittedName>
</protein>
<proteinExistence type="predicted"/>
<keyword evidence="1" id="KW-1133">Transmembrane helix</keyword>
<feature type="transmembrane region" description="Helical" evidence="1">
    <location>
        <begin position="6"/>
        <end position="28"/>
    </location>
</feature>
<dbReference type="Proteomes" id="UP001391051">
    <property type="component" value="Unassembled WGS sequence"/>
</dbReference>
<dbReference type="RefSeq" id="XP_066694296.1">
    <property type="nucleotide sequence ID" value="XM_066850153.1"/>
</dbReference>
<keyword evidence="1" id="KW-0472">Membrane</keyword>
<reference evidence="2 3" key="1">
    <citation type="submission" date="2023-01" db="EMBL/GenBank/DDBJ databases">
        <title>Analysis of 21 Apiospora genomes using comparative genomics revels a genus with tremendous synthesis potential of carbohydrate active enzymes and secondary metabolites.</title>
        <authorList>
            <person name="Sorensen T."/>
        </authorList>
    </citation>
    <scope>NUCLEOTIDE SEQUENCE [LARGE SCALE GENOMIC DNA]</scope>
    <source>
        <strain evidence="2 3">CBS 24483</strain>
    </source>
</reference>